<proteinExistence type="predicted"/>
<dbReference type="Proteomes" id="UP001147747">
    <property type="component" value="Unassembled WGS sequence"/>
</dbReference>
<dbReference type="OrthoDB" id="4312109at2759"/>
<sequence length="419" mass="47751">MTTERRALEIMHTTSSTSKSYANQPVESKVADHLETPQPTITDDDPSSTISLSSLKQELDDIHKDTKALLEEHMQLASIPFPAQDLDTLRTNADLSWSFVLVIAHLQHQHYGRARMEIRRAMSFAHAVDDKHSIARCHYWLGRIPLQRGRFNEAYAYFDKAKPDLNGRVSSEGETVDFYLMVCTPGMSPQYRTQLLREYSQSVTKRYLNQDDETSSSFFDRRHQNPRKRKRELHDITIALRQADLSSSHHRHSLNRSMGQNRSPARKVVWMIPNTDDLEVNRHQEPDMSNISDGKTVPVVDSRGTPTGTTQMKFPILAAGRRHFTFRCYPVGLSGSRARHMNIISRQPGEPALSIEEGQKLQAAMKTQKITMGYLEREREFLAGRATFGTLQEAPPTDDSTDSDLRSWGTDVEIVVEVE</sequence>
<gene>
    <name evidence="2" type="ORF">N7509_004469</name>
</gene>
<dbReference type="RefSeq" id="XP_056491840.1">
    <property type="nucleotide sequence ID" value="XM_056629106.1"/>
</dbReference>
<feature type="region of interest" description="Disordered" evidence="1">
    <location>
        <begin position="285"/>
        <end position="308"/>
    </location>
</feature>
<evidence type="ECO:0000313" key="3">
    <source>
        <dbReference type="Proteomes" id="UP001147747"/>
    </source>
</evidence>
<organism evidence="2 3">
    <name type="scientific">Penicillium cosmopolitanum</name>
    <dbReference type="NCBI Taxonomy" id="1131564"/>
    <lineage>
        <taxon>Eukaryota</taxon>
        <taxon>Fungi</taxon>
        <taxon>Dikarya</taxon>
        <taxon>Ascomycota</taxon>
        <taxon>Pezizomycotina</taxon>
        <taxon>Eurotiomycetes</taxon>
        <taxon>Eurotiomycetidae</taxon>
        <taxon>Eurotiales</taxon>
        <taxon>Aspergillaceae</taxon>
        <taxon>Penicillium</taxon>
    </lineage>
</organism>
<dbReference type="AlphaFoldDB" id="A0A9W9W6Z0"/>
<dbReference type="GeneID" id="81368086"/>
<keyword evidence="3" id="KW-1185">Reference proteome</keyword>
<reference evidence="2" key="2">
    <citation type="journal article" date="2023" name="IMA Fungus">
        <title>Comparative genomic study of the Penicillium genus elucidates a diverse pangenome and 15 lateral gene transfer events.</title>
        <authorList>
            <person name="Petersen C."/>
            <person name="Sorensen T."/>
            <person name="Nielsen M.R."/>
            <person name="Sondergaard T.E."/>
            <person name="Sorensen J.L."/>
            <person name="Fitzpatrick D.A."/>
            <person name="Frisvad J.C."/>
            <person name="Nielsen K.L."/>
        </authorList>
    </citation>
    <scope>NUCLEOTIDE SEQUENCE</scope>
    <source>
        <strain evidence="2">IBT 29677</strain>
    </source>
</reference>
<evidence type="ECO:0000256" key="1">
    <source>
        <dbReference type="SAM" id="MobiDB-lite"/>
    </source>
</evidence>
<dbReference type="SUPFAM" id="SSF48452">
    <property type="entry name" value="TPR-like"/>
    <property type="match status" value="1"/>
</dbReference>
<feature type="compositionally biased region" description="Polar residues" evidence="1">
    <location>
        <begin position="12"/>
        <end position="26"/>
    </location>
</feature>
<feature type="region of interest" description="Disordered" evidence="1">
    <location>
        <begin position="1"/>
        <end position="32"/>
    </location>
</feature>
<accession>A0A9W9W6Z0</accession>
<reference evidence="2" key="1">
    <citation type="submission" date="2022-12" db="EMBL/GenBank/DDBJ databases">
        <authorList>
            <person name="Petersen C."/>
        </authorList>
    </citation>
    <scope>NUCLEOTIDE SEQUENCE</scope>
    <source>
        <strain evidence="2">IBT 29677</strain>
    </source>
</reference>
<dbReference type="InterPro" id="IPR011990">
    <property type="entry name" value="TPR-like_helical_dom_sf"/>
</dbReference>
<protein>
    <submittedName>
        <fullName evidence="2">Uncharacterized protein</fullName>
    </submittedName>
</protein>
<evidence type="ECO:0000313" key="2">
    <source>
        <dbReference type="EMBL" id="KAJ5404598.1"/>
    </source>
</evidence>
<comment type="caution">
    <text evidence="2">The sequence shown here is derived from an EMBL/GenBank/DDBJ whole genome shotgun (WGS) entry which is preliminary data.</text>
</comment>
<name>A0A9W9W6Z0_9EURO</name>
<dbReference type="EMBL" id="JAPZBU010000005">
    <property type="protein sequence ID" value="KAJ5404598.1"/>
    <property type="molecule type" value="Genomic_DNA"/>
</dbReference>
<dbReference type="Gene3D" id="1.25.40.10">
    <property type="entry name" value="Tetratricopeptide repeat domain"/>
    <property type="match status" value="1"/>
</dbReference>